<sequence>MVEMVLLLALGLLSGAYGVMVGAGGGFVFVPALLLLLKLPPEIAAGTGLVVVFLNSISGSMNYIRQKRVHFSISWPIIFGSIPGTFIGTWLLGIISPDFFYWIFAAALFMLGMFLLLKKAPEEPEHSMKAGFFNEGRNRLKAVFLFIIGLLLGTLSNFFGIGGGWLLVPILIYLLKIRPHDATAISLFALSIYSLVGALNQIALGNVNWTACLWGGIGVMIGSQLGAILSTKVPGKWILQMLSFLLIGVSMKLFLSV</sequence>
<keyword evidence="6" id="KW-1003">Cell membrane</keyword>
<accession>A0A161ZPA4</accession>
<feature type="transmembrane region" description="Helical" evidence="6">
    <location>
        <begin position="184"/>
        <end position="204"/>
    </location>
</feature>
<gene>
    <name evidence="7" type="ORF">AZI98_18055</name>
</gene>
<comment type="subcellular location">
    <subcellularLocation>
        <location evidence="6">Cell membrane</location>
        <topology evidence="6">Multi-pass membrane protein</topology>
    </subcellularLocation>
    <subcellularLocation>
        <location evidence="1">Membrane</location>
        <topology evidence="1">Multi-pass membrane protein</topology>
    </subcellularLocation>
</comment>
<name>A0A163YCB1_9BACI</name>
<dbReference type="EMBL" id="LWBR01000079">
    <property type="protein sequence ID" value="KZN94607.1"/>
    <property type="molecule type" value="Genomic_DNA"/>
</dbReference>
<dbReference type="RefSeq" id="WP_094245630.1">
    <property type="nucleotide sequence ID" value="NZ_CP017703.1"/>
</dbReference>
<feature type="transmembrane region" description="Helical" evidence="6">
    <location>
        <begin position="211"/>
        <end position="231"/>
    </location>
</feature>
<dbReference type="PANTHER" id="PTHR43701:SF2">
    <property type="entry name" value="MEMBRANE TRANSPORTER PROTEIN YJNA-RELATED"/>
    <property type="match status" value="1"/>
</dbReference>
<comment type="similarity">
    <text evidence="2 6">Belongs to the 4-toluene sulfonate uptake permease (TSUP) (TC 2.A.102) family.</text>
</comment>
<evidence type="ECO:0000256" key="5">
    <source>
        <dbReference type="ARBA" id="ARBA00023136"/>
    </source>
</evidence>
<dbReference type="Proteomes" id="UP000076476">
    <property type="component" value="Unassembled WGS sequence"/>
</dbReference>
<feature type="transmembrane region" description="Helical" evidence="6">
    <location>
        <begin position="75"/>
        <end position="93"/>
    </location>
</feature>
<evidence type="ECO:0000313" key="7">
    <source>
        <dbReference type="EMBL" id="KZN94607.1"/>
    </source>
</evidence>
<organism evidence="7 8">
    <name type="scientific">Aeribacillus pallidus</name>
    <dbReference type="NCBI Taxonomy" id="33936"/>
    <lineage>
        <taxon>Bacteria</taxon>
        <taxon>Bacillati</taxon>
        <taxon>Bacillota</taxon>
        <taxon>Bacilli</taxon>
        <taxon>Bacillales</taxon>
        <taxon>Bacillaceae</taxon>
        <taxon>Aeribacillus</taxon>
    </lineage>
</organism>
<dbReference type="GO" id="GO:0005886">
    <property type="term" value="C:plasma membrane"/>
    <property type="evidence" value="ECO:0007669"/>
    <property type="project" value="UniProtKB-SubCell"/>
</dbReference>
<proteinExistence type="inferred from homology"/>
<dbReference type="PANTHER" id="PTHR43701">
    <property type="entry name" value="MEMBRANE TRANSPORTER PROTEIN MJ0441-RELATED"/>
    <property type="match status" value="1"/>
</dbReference>
<dbReference type="STRING" id="33936.AZI98_18055"/>
<evidence type="ECO:0000313" key="8">
    <source>
        <dbReference type="Proteomes" id="UP000076476"/>
    </source>
</evidence>
<feature type="transmembrane region" description="Helical" evidence="6">
    <location>
        <begin position="237"/>
        <end position="255"/>
    </location>
</feature>
<evidence type="ECO:0000256" key="4">
    <source>
        <dbReference type="ARBA" id="ARBA00022989"/>
    </source>
</evidence>
<keyword evidence="4 6" id="KW-1133">Transmembrane helix</keyword>
<reference evidence="7 8" key="1">
    <citation type="submission" date="2016-04" db="EMBL/GenBank/DDBJ databases">
        <title>Draft genome sequence of Aeribacillus pallidus 8m3 from petroleum reservoir.</title>
        <authorList>
            <person name="Poltaraus A.B."/>
            <person name="Nazina T.N."/>
            <person name="Tourova T.P."/>
            <person name="Malakho S.M."/>
            <person name="Korshunova A.V."/>
            <person name="Sokolova D.S."/>
        </authorList>
    </citation>
    <scope>NUCLEOTIDE SEQUENCE [LARGE SCALE GENOMIC DNA]</scope>
    <source>
        <strain evidence="7 8">8m3</strain>
    </source>
</reference>
<dbReference type="GeneID" id="301125903"/>
<keyword evidence="3 6" id="KW-0812">Transmembrane</keyword>
<evidence type="ECO:0000256" key="6">
    <source>
        <dbReference type="RuleBase" id="RU363041"/>
    </source>
</evidence>
<protein>
    <recommendedName>
        <fullName evidence="6">Probable membrane transporter protein</fullName>
    </recommendedName>
</protein>
<dbReference type="InterPro" id="IPR002781">
    <property type="entry name" value="TM_pro_TauE-like"/>
</dbReference>
<evidence type="ECO:0000256" key="1">
    <source>
        <dbReference type="ARBA" id="ARBA00004141"/>
    </source>
</evidence>
<comment type="caution">
    <text evidence="7">The sequence shown here is derived from an EMBL/GenBank/DDBJ whole genome shotgun (WGS) entry which is preliminary data.</text>
</comment>
<dbReference type="AlphaFoldDB" id="A0A163YCB1"/>
<dbReference type="Pfam" id="PF01925">
    <property type="entry name" value="TauE"/>
    <property type="match status" value="1"/>
</dbReference>
<dbReference type="OrthoDB" id="9780109at2"/>
<keyword evidence="5 6" id="KW-0472">Membrane</keyword>
<evidence type="ECO:0000256" key="3">
    <source>
        <dbReference type="ARBA" id="ARBA00022692"/>
    </source>
</evidence>
<keyword evidence="8" id="KW-1185">Reference proteome</keyword>
<accession>A0A163YCB1</accession>
<feature type="transmembrane region" description="Helical" evidence="6">
    <location>
        <begin position="28"/>
        <end position="54"/>
    </location>
</feature>
<feature type="transmembrane region" description="Helical" evidence="6">
    <location>
        <begin position="99"/>
        <end position="117"/>
    </location>
</feature>
<feature type="transmembrane region" description="Helical" evidence="6">
    <location>
        <begin position="143"/>
        <end position="172"/>
    </location>
</feature>
<evidence type="ECO:0000256" key="2">
    <source>
        <dbReference type="ARBA" id="ARBA00009142"/>
    </source>
</evidence>
<dbReference type="InterPro" id="IPR051598">
    <property type="entry name" value="TSUP/Inactive_protease-like"/>
</dbReference>